<protein>
    <submittedName>
        <fullName evidence="1">Uncharacterized protein</fullName>
    </submittedName>
</protein>
<keyword evidence="2" id="KW-1185">Reference proteome</keyword>
<organism evidence="1 2">
    <name type="scientific">Scytonema hofmannii FACHB-248</name>
    <dbReference type="NCBI Taxonomy" id="1842502"/>
    <lineage>
        <taxon>Bacteria</taxon>
        <taxon>Bacillati</taxon>
        <taxon>Cyanobacteriota</taxon>
        <taxon>Cyanophyceae</taxon>
        <taxon>Nostocales</taxon>
        <taxon>Scytonemataceae</taxon>
        <taxon>Scytonema</taxon>
    </lineage>
</organism>
<comment type="caution">
    <text evidence="1">The sequence shown here is derived from an EMBL/GenBank/DDBJ whole genome shotgun (WGS) entry which is preliminary data.</text>
</comment>
<evidence type="ECO:0000313" key="1">
    <source>
        <dbReference type="EMBL" id="MBD2608467.1"/>
    </source>
</evidence>
<evidence type="ECO:0000313" key="2">
    <source>
        <dbReference type="Proteomes" id="UP000660380"/>
    </source>
</evidence>
<dbReference type="EMBL" id="JACJTA010000095">
    <property type="protein sequence ID" value="MBD2608467.1"/>
    <property type="molecule type" value="Genomic_DNA"/>
</dbReference>
<sequence>MTHLSIYLTNGNNANKLNGLGDRSSSVDLIKEASPQPKTAFLYSSE</sequence>
<name>A0ABR8GZ35_9CYAN</name>
<gene>
    <name evidence="1" type="ORF">H6G81_29095</name>
</gene>
<accession>A0ABR8GZ35</accession>
<dbReference type="RefSeq" id="WP_186227659.1">
    <property type="nucleotide sequence ID" value="NZ_JACJTA010000095.1"/>
</dbReference>
<dbReference type="Proteomes" id="UP000660380">
    <property type="component" value="Unassembled WGS sequence"/>
</dbReference>
<reference evidence="1 2" key="1">
    <citation type="journal article" date="2020" name="ISME J.">
        <title>Comparative genomics reveals insights into cyanobacterial evolution and habitat adaptation.</title>
        <authorList>
            <person name="Chen M.Y."/>
            <person name="Teng W.K."/>
            <person name="Zhao L."/>
            <person name="Hu C.X."/>
            <person name="Zhou Y.K."/>
            <person name="Han B.P."/>
            <person name="Song L.R."/>
            <person name="Shu W.S."/>
        </authorList>
    </citation>
    <scope>NUCLEOTIDE SEQUENCE [LARGE SCALE GENOMIC DNA]</scope>
    <source>
        <strain evidence="1 2">FACHB-248</strain>
    </source>
</reference>
<proteinExistence type="predicted"/>